<dbReference type="Proteomes" id="UP000054350">
    <property type="component" value="Unassembled WGS sequence"/>
</dbReference>
<feature type="region of interest" description="Disordered" evidence="1">
    <location>
        <begin position="210"/>
        <end position="260"/>
    </location>
</feature>
<evidence type="ECO:0000256" key="1">
    <source>
        <dbReference type="SAM" id="MobiDB-lite"/>
    </source>
</evidence>
<feature type="compositionally biased region" description="Pro residues" evidence="1">
    <location>
        <begin position="361"/>
        <end position="375"/>
    </location>
</feature>
<dbReference type="STRING" id="578462.A0A0L0T271"/>
<evidence type="ECO:0008006" key="4">
    <source>
        <dbReference type="Google" id="ProtNLM"/>
    </source>
</evidence>
<accession>A0A0L0T271</accession>
<feature type="compositionally biased region" description="Pro residues" evidence="1">
    <location>
        <begin position="326"/>
        <end position="349"/>
    </location>
</feature>
<dbReference type="OrthoDB" id="5591609at2759"/>
<dbReference type="EMBL" id="GG745358">
    <property type="protein sequence ID" value="KNE68817.1"/>
    <property type="molecule type" value="Genomic_DNA"/>
</dbReference>
<feature type="region of interest" description="Disordered" evidence="1">
    <location>
        <begin position="317"/>
        <end position="454"/>
    </location>
</feature>
<proteinExistence type="predicted"/>
<reference evidence="2 3" key="1">
    <citation type="submission" date="2009-11" db="EMBL/GenBank/DDBJ databases">
        <title>Annotation of Allomyces macrogynus ATCC 38327.</title>
        <authorList>
            <consortium name="The Broad Institute Genome Sequencing Platform"/>
            <person name="Russ C."/>
            <person name="Cuomo C."/>
            <person name="Burger G."/>
            <person name="Gray M.W."/>
            <person name="Holland P.W.H."/>
            <person name="King N."/>
            <person name="Lang F.B.F."/>
            <person name="Roger A.J."/>
            <person name="Ruiz-Trillo I."/>
            <person name="Young S.K."/>
            <person name="Zeng Q."/>
            <person name="Gargeya S."/>
            <person name="Fitzgerald M."/>
            <person name="Haas B."/>
            <person name="Abouelleil A."/>
            <person name="Alvarado L."/>
            <person name="Arachchi H.M."/>
            <person name="Berlin A."/>
            <person name="Chapman S.B."/>
            <person name="Gearin G."/>
            <person name="Goldberg J."/>
            <person name="Griggs A."/>
            <person name="Gujja S."/>
            <person name="Hansen M."/>
            <person name="Heiman D."/>
            <person name="Howarth C."/>
            <person name="Larimer J."/>
            <person name="Lui A."/>
            <person name="MacDonald P.J.P."/>
            <person name="McCowen C."/>
            <person name="Montmayeur A."/>
            <person name="Murphy C."/>
            <person name="Neiman D."/>
            <person name="Pearson M."/>
            <person name="Priest M."/>
            <person name="Roberts A."/>
            <person name="Saif S."/>
            <person name="Shea T."/>
            <person name="Sisk P."/>
            <person name="Stolte C."/>
            <person name="Sykes S."/>
            <person name="Wortman J."/>
            <person name="Nusbaum C."/>
            <person name="Birren B."/>
        </authorList>
    </citation>
    <scope>NUCLEOTIDE SEQUENCE [LARGE SCALE GENOMIC DNA]</scope>
    <source>
        <strain evidence="2 3">ATCC 38327</strain>
    </source>
</reference>
<reference evidence="3" key="2">
    <citation type="submission" date="2009-11" db="EMBL/GenBank/DDBJ databases">
        <title>The Genome Sequence of Allomyces macrogynus strain ATCC 38327.</title>
        <authorList>
            <consortium name="The Broad Institute Genome Sequencing Platform"/>
            <person name="Russ C."/>
            <person name="Cuomo C."/>
            <person name="Shea T."/>
            <person name="Young S.K."/>
            <person name="Zeng Q."/>
            <person name="Koehrsen M."/>
            <person name="Haas B."/>
            <person name="Borodovsky M."/>
            <person name="Guigo R."/>
            <person name="Alvarado L."/>
            <person name="Berlin A."/>
            <person name="Borenstein D."/>
            <person name="Chen Z."/>
            <person name="Engels R."/>
            <person name="Freedman E."/>
            <person name="Gellesch M."/>
            <person name="Goldberg J."/>
            <person name="Griggs A."/>
            <person name="Gujja S."/>
            <person name="Heiman D."/>
            <person name="Hepburn T."/>
            <person name="Howarth C."/>
            <person name="Jen D."/>
            <person name="Larson L."/>
            <person name="Lewis B."/>
            <person name="Mehta T."/>
            <person name="Park D."/>
            <person name="Pearson M."/>
            <person name="Roberts A."/>
            <person name="Saif S."/>
            <person name="Shenoy N."/>
            <person name="Sisk P."/>
            <person name="Stolte C."/>
            <person name="Sykes S."/>
            <person name="Walk T."/>
            <person name="White J."/>
            <person name="Yandava C."/>
            <person name="Burger G."/>
            <person name="Gray M.W."/>
            <person name="Holland P.W.H."/>
            <person name="King N."/>
            <person name="Lang F.B.F."/>
            <person name="Roger A.J."/>
            <person name="Ruiz-Trillo I."/>
            <person name="Lander E."/>
            <person name="Nusbaum C."/>
        </authorList>
    </citation>
    <scope>NUCLEOTIDE SEQUENCE [LARGE SCALE GENOMIC DNA]</scope>
    <source>
        <strain evidence="3">ATCC 38327</strain>
    </source>
</reference>
<feature type="compositionally biased region" description="Low complexity" evidence="1">
    <location>
        <begin position="350"/>
        <end position="360"/>
    </location>
</feature>
<keyword evidence="3" id="KW-1185">Reference proteome</keyword>
<protein>
    <recommendedName>
        <fullName evidence="4">PH domain-containing protein</fullName>
    </recommendedName>
</protein>
<feature type="compositionally biased region" description="Polar residues" evidence="1">
    <location>
        <begin position="390"/>
        <end position="399"/>
    </location>
</feature>
<feature type="compositionally biased region" description="Pro residues" evidence="1">
    <location>
        <begin position="227"/>
        <end position="243"/>
    </location>
</feature>
<dbReference type="VEuPathDB" id="FungiDB:AMAG_13457"/>
<evidence type="ECO:0000313" key="3">
    <source>
        <dbReference type="Proteomes" id="UP000054350"/>
    </source>
</evidence>
<dbReference type="AlphaFoldDB" id="A0A0L0T271"/>
<feature type="region of interest" description="Disordered" evidence="1">
    <location>
        <begin position="140"/>
        <end position="175"/>
    </location>
</feature>
<name>A0A0L0T271_ALLM3</name>
<evidence type="ECO:0000313" key="2">
    <source>
        <dbReference type="EMBL" id="KNE68817.1"/>
    </source>
</evidence>
<organism evidence="2 3">
    <name type="scientific">Allomyces macrogynus (strain ATCC 38327)</name>
    <name type="common">Allomyces javanicus var. macrogynus</name>
    <dbReference type="NCBI Taxonomy" id="578462"/>
    <lineage>
        <taxon>Eukaryota</taxon>
        <taxon>Fungi</taxon>
        <taxon>Fungi incertae sedis</taxon>
        <taxon>Blastocladiomycota</taxon>
        <taxon>Blastocladiomycetes</taxon>
        <taxon>Blastocladiales</taxon>
        <taxon>Blastocladiaceae</taxon>
        <taxon>Allomyces</taxon>
    </lineage>
</organism>
<sequence>MTAPPPTTTSPTVAAEGPALVYVPSSFFRPWKKRHLRLLAHATHANLAVHKRPPTSSTESESAVPAASAAATLTLTPFSTVQVVEYKGRTALRIDADPALDGHVWHIVPADNALARWLEAIRGAVRGLQEELQRQRAVRRAATANTSPTRAAIRDRSVSPGRQQQLDRPLPPVPVPVIAPAYEDLGDDRPADPRWAQNTADAIIDQYGSLPPSTDARLPGGSYAVLPTPPPPPVPAVPLPPQTPNLTRRDPSPPRRGHGLAGRLFARSASLQRAGSNGGGGGRSAAAGIGAPTSMIHLTPASPSSIWDSGSDLSLPYSPGLTSPGLDPPPTMPPATPLPPVPAVPPSPGGPYSVGGATRPPSDPPLTRPPRPPSNPGARPGSGSLARPPSTGSTSTSARAPSPHASLRPPSAGSTARSPSVSSASLRGRRNEGGGAPPPPRSRSLHPSAEDLGRAMRVRERMSAANSGMGAGMPQMPAQVAGGMGVFGGAR</sequence>
<feature type="compositionally biased region" description="Low complexity" evidence="1">
    <location>
        <begin position="411"/>
        <end position="425"/>
    </location>
</feature>
<gene>
    <name evidence="2" type="ORF">AMAG_13457</name>
</gene>